<sequence>MSTPSDPLQHGKQVQETRNHLTQGVDPSEVV</sequence>
<name>A0A1R3GZQ8_9ROSI</name>
<feature type="region of interest" description="Disordered" evidence="1">
    <location>
        <begin position="1"/>
        <end position="31"/>
    </location>
</feature>
<organism evidence="2 3">
    <name type="scientific">Corchorus olitorius</name>
    <dbReference type="NCBI Taxonomy" id="93759"/>
    <lineage>
        <taxon>Eukaryota</taxon>
        <taxon>Viridiplantae</taxon>
        <taxon>Streptophyta</taxon>
        <taxon>Embryophyta</taxon>
        <taxon>Tracheophyta</taxon>
        <taxon>Spermatophyta</taxon>
        <taxon>Magnoliopsida</taxon>
        <taxon>eudicotyledons</taxon>
        <taxon>Gunneridae</taxon>
        <taxon>Pentapetalae</taxon>
        <taxon>rosids</taxon>
        <taxon>malvids</taxon>
        <taxon>Malvales</taxon>
        <taxon>Malvaceae</taxon>
        <taxon>Grewioideae</taxon>
        <taxon>Apeibeae</taxon>
        <taxon>Corchorus</taxon>
    </lineage>
</organism>
<keyword evidence="3" id="KW-1185">Reference proteome</keyword>
<dbReference type="EMBL" id="AWUE01021101">
    <property type="protein sequence ID" value="OMO63547.1"/>
    <property type="molecule type" value="Genomic_DNA"/>
</dbReference>
<evidence type="ECO:0000313" key="2">
    <source>
        <dbReference type="EMBL" id="OMO63547.1"/>
    </source>
</evidence>
<evidence type="ECO:0000256" key="1">
    <source>
        <dbReference type="SAM" id="MobiDB-lite"/>
    </source>
</evidence>
<accession>A0A1R3GZQ8</accession>
<feature type="compositionally biased region" description="Polar residues" evidence="1">
    <location>
        <begin position="1"/>
        <end position="12"/>
    </location>
</feature>
<protein>
    <submittedName>
        <fullName evidence="2">Uncharacterized protein</fullName>
    </submittedName>
</protein>
<dbReference type="Proteomes" id="UP000187203">
    <property type="component" value="Unassembled WGS sequence"/>
</dbReference>
<gene>
    <name evidence="2" type="ORF">COLO4_32327</name>
</gene>
<reference evidence="3" key="1">
    <citation type="submission" date="2013-09" db="EMBL/GenBank/DDBJ databases">
        <title>Corchorus olitorius genome sequencing.</title>
        <authorList>
            <person name="Alam M."/>
            <person name="Haque M.S."/>
            <person name="Islam M.S."/>
            <person name="Emdad E.M."/>
            <person name="Islam M.M."/>
            <person name="Ahmed B."/>
            <person name="Halim A."/>
            <person name="Hossen Q.M.M."/>
            <person name="Hossain M.Z."/>
            <person name="Ahmed R."/>
            <person name="Khan M.M."/>
            <person name="Islam R."/>
            <person name="Rashid M.M."/>
            <person name="Khan S.A."/>
            <person name="Rahman M.S."/>
            <person name="Alam M."/>
            <person name="Yahiya A.S."/>
            <person name="Khan M.S."/>
            <person name="Azam M.S."/>
            <person name="Haque T."/>
            <person name="Lashkar M.Z.H."/>
            <person name="Akhand A.I."/>
            <person name="Morshed G."/>
            <person name="Roy S."/>
            <person name="Uddin K.S."/>
            <person name="Rabeya T."/>
            <person name="Hossain A.S."/>
            <person name="Chowdhury A."/>
            <person name="Snigdha A.R."/>
            <person name="Mortoza M.S."/>
            <person name="Matin S.A."/>
            <person name="Hoque S.M.E."/>
            <person name="Islam M.K."/>
            <person name="Roy D.K."/>
            <person name="Haider R."/>
            <person name="Moosa M.M."/>
            <person name="Elias S.M."/>
            <person name="Hasan A.M."/>
            <person name="Jahan S."/>
            <person name="Shafiuddin M."/>
            <person name="Mahmood N."/>
            <person name="Shommy N.S."/>
        </authorList>
    </citation>
    <scope>NUCLEOTIDE SEQUENCE [LARGE SCALE GENOMIC DNA]</scope>
    <source>
        <strain evidence="3">cv. O-4</strain>
    </source>
</reference>
<proteinExistence type="predicted"/>
<dbReference type="AlphaFoldDB" id="A0A1R3GZQ8"/>
<comment type="caution">
    <text evidence="2">The sequence shown here is derived from an EMBL/GenBank/DDBJ whole genome shotgun (WGS) entry which is preliminary data.</text>
</comment>
<evidence type="ECO:0000313" key="3">
    <source>
        <dbReference type="Proteomes" id="UP000187203"/>
    </source>
</evidence>